<dbReference type="Gene3D" id="2.60.200.20">
    <property type="match status" value="1"/>
</dbReference>
<feature type="compositionally biased region" description="Polar residues" evidence="1">
    <location>
        <begin position="11"/>
        <end position="22"/>
    </location>
</feature>
<dbReference type="GO" id="GO:0044545">
    <property type="term" value="C:NSL complex"/>
    <property type="evidence" value="ECO:0007669"/>
    <property type="project" value="TreeGrafter"/>
</dbReference>
<feature type="compositionally biased region" description="Polar residues" evidence="1">
    <location>
        <begin position="109"/>
        <end position="118"/>
    </location>
</feature>
<dbReference type="Pfam" id="PF13325">
    <property type="entry name" value="MCRS_N"/>
    <property type="match status" value="1"/>
</dbReference>
<gene>
    <name evidence="3" type="ORF">Fcan01_02226</name>
</gene>
<comment type="caution">
    <text evidence="3">The sequence shown here is derived from an EMBL/GenBank/DDBJ whole genome shotgun (WGS) entry which is preliminary data.</text>
</comment>
<dbReference type="InterPro" id="IPR025999">
    <property type="entry name" value="MCRS_N"/>
</dbReference>
<feature type="domain" description="FHA" evidence="2">
    <location>
        <begin position="571"/>
        <end position="627"/>
    </location>
</feature>
<evidence type="ECO:0000313" key="4">
    <source>
        <dbReference type="Proteomes" id="UP000198287"/>
    </source>
</evidence>
<dbReference type="OrthoDB" id="10262769at2759"/>
<reference evidence="3 4" key="1">
    <citation type="submission" date="2015-12" db="EMBL/GenBank/DDBJ databases">
        <title>The genome of Folsomia candida.</title>
        <authorList>
            <person name="Faddeeva A."/>
            <person name="Derks M.F."/>
            <person name="Anvar Y."/>
            <person name="Smit S."/>
            <person name="Van Straalen N."/>
            <person name="Roelofs D."/>
        </authorList>
    </citation>
    <scope>NUCLEOTIDE SEQUENCE [LARGE SCALE GENOMIC DNA]</scope>
    <source>
        <strain evidence="3 4">VU population</strain>
        <tissue evidence="3">Whole body</tissue>
    </source>
</reference>
<dbReference type="PROSITE" id="PS50006">
    <property type="entry name" value="FHA_DOMAIN"/>
    <property type="match status" value="1"/>
</dbReference>
<dbReference type="PANTHER" id="PTHR13233">
    <property type="entry name" value="MICROSPHERULE PROTEIN 1"/>
    <property type="match status" value="1"/>
</dbReference>
<evidence type="ECO:0000256" key="1">
    <source>
        <dbReference type="SAM" id="MobiDB-lite"/>
    </source>
</evidence>
<evidence type="ECO:0000259" key="2">
    <source>
        <dbReference type="PROSITE" id="PS50006"/>
    </source>
</evidence>
<dbReference type="GO" id="GO:0045944">
    <property type="term" value="P:positive regulation of transcription by RNA polymerase II"/>
    <property type="evidence" value="ECO:0007669"/>
    <property type="project" value="TreeGrafter"/>
</dbReference>
<dbReference type="GO" id="GO:0002151">
    <property type="term" value="F:G-quadruplex RNA binding"/>
    <property type="evidence" value="ECO:0007669"/>
    <property type="project" value="InterPro"/>
</dbReference>
<dbReference type="PANTHER" id="PTHR13233:SF0">
    <property type="entry name" value="MICROSPHERULE PROTEIN 1"/>
    <property type="match status" value="1"/>
</dbReference>
<feature type="compositionally biased region" description="Acidic residues" evidence="1">
    <location>
        <begin position="133"/>
        <end position="145"/>
    </location>
</feature>
<dbReference type="InterPro" id="IPR008984">
    <property type="entry name" value="SMAD_FHA_dom_sf"/>
</dbReference>
<feature type="compositionally biased region" description="Low complexity" evidence="1">
    <location>
        <begin position="54"/>
        <end position="67"/>
    </location>
</feature>
<dbReference type="SMART" id="SM00240">
    <property type="entry name" value="FHA"/>
    <property type="match status" value="1"/>
</dbReference>
<dbReference type="CDD" id="cd22687">
    <property type="entry name" value="FHA_MCRS1"/>
    <property type="match status" value="1"/>
</dbReference>
<protein>
    <submittedName>
        <fullName evidence="3">Microspherule protein 1</fullName>
    </submittedName>
</protein>
<dbReference type="InterPro" id="IPR037912">
    <property type="entry name" value="MCRS1"/>
</dbReference>
<dbReference type="EMBL" id="LNIX01000001">
    <property type="protein sequence ID" value="OXA61515.1"/>
    <property type="molecule type" value="Genomic_DNA"/>
</dbReference>
<accession>A0A226EV65</accession>
<feature type="compositionally biased region" description="Low complexity" evidence="1">
    <location>
        <begin position="157"/>
        <end position="174"/>
    </location>
</feature>
<feature type="region of interest" description="Disordered" evidence="1">
    <location>
        <begin position="1"/>
        <end position="192"/>
    </location>
</feature>
<keyword evidence="4" id="KW-1185">Reference proteome</keyword>
<dbReference type="Pfam" id="PF00498">
    <property type="entry name" value="FHA"/>
    <property type="match status" value="1"/>
</dbReference>
<dbReference type="AlphaFoldDB" id="A0A226EV65"/>
<dbReference type="Proteomes" id="UP000198287">
    <property type="component" value="Unassembled WGS sequence"/>
</dbReference>
<dbReference type="SUPFAM" id="SSF49879">
    <property type="entry name" value="SMAD/FHA domain"/>
    <property type="match status" value="1"/>
</dbReference>
<dbReference type="GO" id="GO:0071339">
    <property type="term" value="C:MLL1 complex"/>
    <property type="evidence" value="ECO:0007669"/>
    <property type="project" value="InterPro"/>
</dbReference>
<feature type="compositionally biased region" description="Basic and acidic residues" evidence="1">
    <location>
        <begin position="43"/>
        <end position="53"/>
    </location>
</feature>
<name>A0A226EV65_FOLCA</name>
<organism evidence="3 4">
    <name type="scientific">Folsomia candida</name>
    <name type="common">Springtail</name>
    <dbReference type="NCBI Taxonomy" id="158441"/>
    <lineage>
        <taxon>Eukaryota</taxon>
        <taxon>Metazoa</taxon>
        <taxon>Ecdysozoa</taxon>
        <taxon>Arthropoda</taxon>
        <taxon>Hexapoda</taxon>
        <taxon>Collembola</taxon>
        <taxon>Entomobryomorpha</taxon>
        <taxon>Isotomoidea</taxon>
        <taxon>Isotomidae</taxon>
        <taxon>Proisotominae</taxon>
        <taxon>Folsomia</taxon>
    </lineage>
</organism>
<evidence type="ECO:0000313" key="3">
    <source>
        <dbReference type="EMBL" id="OXA61515.1"/>
    </source>
</evidence>
<feature type="compositionally biased region" description="Polar residues" evidence="1">
    <location>
        <begin position="68"/>
        <end position="79"/>
    </location>
</feature>
<proteinExistence type="predicted"/>
<dbReference type="STRING" id="158441.A0A226EV65"/>
<dbReference type="GO" id="GO:0031011">
    <property type="term" value="C:Ino80 complex"/>
    <property type="evidence" value="ECO:0007669"/>
    <property type="project" value="InterPro"/>
</dbReference>
<dbReference type="InterPro" id="IPR000253">
    <property type="entry name" value="FHA_dom"/>
</dbReference>
<sequence length="754" mass="83875">MEEKQKVAATEQGNSEKSNSAVDTIKPLPASTETSAIKSVICGDDKADSEKTGDTGSVPGTTPSSTSAEGNEQVQKSSSGQGGDGITKKDEVFLTPPPASTLLIRRAGTGNNNGTSTYVVGPASKPTTPQQGVEEEEDDDDEDMEMTPPPTTNINTFFSKRSGKGSFSSSCGKDSSTKRKPGRPVGSVGPYKRKKMVSEGDYSTHPGEVRVSSRMSTSIFKHDILSATGIVSVSHQVQENSPWIYPSVIRTSQVASGGKPPMAGFRKPYSKGYKREKESLIDNIDPLTGKRRYTRRKKLGNERRDTFDDFSGESEPDGDKLIKFHLSDNGVWRPTDDLRLMVNMRVKNDLESIYYGVRFSCFFSLRDIQERWKRLLYNEKASLVSQNAINVIHPDVKSKIYHQSVFSPEEEYLVSSVKVDSDCNPDIKIFQEILENNPHIFSKHRTARRLLMHWLDMKDYYLLPHQNPLEYNPGQTFEDYEDCVCESHYDIHEDIDSESVLMELASEERNLKKKLRLLDDEINAWQVITGQIIEDGMKNNKLPPLPTDFDGKTFALLRGKEVYYGMTSREIILGRSTKDCKVDADLSEEGSSNKISRKQAIIRLKRMGRFVIINKGKRPIFVNKKAVPYRCAAVLHDQAVIQIAQIDLIFFINEALIARVIERDVSGEIYASFKDLENESATTSSKSALPSTLVTPRQYSTLYTSSNGAIQSQVRAGTGDATTLSNPNVNNPSLGVNDGTCEPICQPPASYITI</sequence>